<dbReference type="PROSITE" id="PS50106">
    <property type="entry name" value="PDZ"/>
    <property type="match status" value="1"/>
</dbReference>
<reference evidence="4" key="1">
    <citation type="submission" date="2009-08" db="EMBL/GenBank/DDBJ databases">
        <title>Annotation of Salpingoeca rosetta.</title>
        <authorList>
            <consortium name="The Broad Institute Genome Sequencing Platform"/>
            <person name="Russ C."/>
            <person name="Cuomo C."/>
            <person name="Burger G."/>
            <person name="Gray M.W."/>
            <person name="Holland P.W.H."/>
            <person name="King N."/>
            <person name="Lang F.B.F."/>
            <person name="Roger A.J."/>
            <person name="Ruiz-Trillo I."/>
            <person name="Young S.K."/>
            <person name="Zeng Q."/>
            <person name="Gargeya S."/>
            <person name="Alvarado L."/>
            <person name="Berlin A."/>
            <person name="Chapman S.B."/>
            <person name="Chen Z."/>
            <person name="Freedman E."/>
            <person name="Gellesch M."/>
            <person name="Goldberg J."/>
            <person name="Griggs A."/>
            <person name="Gujja S."/>
            <person name="Heilman E."/>
            <person name="Heiman D."/>
            <person name="Howarth C."/>
            <person name="Mehta T."/>
            <person name="Neiman D."/>
            <person name="Pearson M."/>
            <person name="Roberts A."/>
            <person name="Saif S."/>
            <person name="Shea T."/>
            <person name="Shenoy N."/>
            <person name="Sisk P."/>
            <person name="Stolte C."/>
            <person name="Sykes S."/>
            <person name="White J."/>
            <person name="Yandava C."/>
            <person name="Haas B."/>
            <person name="Nusbaum C."/>
            <person name="Birren B."/>
        </authorList>
    </citation>
    <scope>NUCLEOTIDE SEQUENCE [LARGE SCALE GENOMIC DNA]</scope>
    <source>
        <strain evidence="4">ATCC 50818</strain>
    </source>
</reference>
<dbReference type="Pfam" id="PF17820">
    <property type="entry name" value="PDZ_6"/>
    <property type="match status" value="1"/>
</dbReference>
<feature type="compositionally biased region" description="Basic residues" evidence="1">
    <location>
        <begin position="700"/>
        <end position="711"/>
    </location>
</feature>
<dbReference type="RefSeq" id="XP_004996109.1">
    <property type="nucleotide sequence ID" value="XM_004996052.1"/>
</dbReference>
<feature type="compositionally biased region" description="Low complexity" evidence="1">
    <location>
        <begin position="859"/>
        <end position="882"/>
    </location>
</feature>
<dbReference type="GeneID" id="16076697"/>
<dbReference type="KEGG" id="sre:PTSG_02611"/>
<feature type="transmembrane region" description="Helical" evidence="2">
    <location>
        <begin position="6"/>
        <end position="29"/>
    </location>
</feature>
<dbReference type="PANTHER" id="PTHR14596:SF72">
    <property type="entry name" value="ZINC FINGER PROTEIN MSN2-RELATED"/>
    <property type="match status" value="1"/>
</dbReference>
<proteinExistence type="predicted"/>
<feature type="region of interest" description="Disordered" evidence="1">
    <location>
        <begin position="565"/>
        <end position="596"/>
    </location>
</feature>
<feature type="compositionally biased region" description="Basic and acidic residues" evidence="1">
    <location>
        <begin position="907"/>
        <end position="920"/>
    </location>
</feature>
<evidence type="ECO:0000259" key="3">
    <source>
        <dbReference type="PROSITE" id="PS50106"/>
    </source>
</evidence>
<sequence>MALLSVQVIVAIALGAVALVAALLLCFLLRFLKKRSGSSGQVGVLDPFNQSTQEVSFTTELGDDSIHDPEALEAGRDSSFAFGPSHAAHFYARAALRAGDGGTADAADAAPPTSGWSSEDDNLRKLKGQAWAEEAWMGQGSEAFGSSPVPREWDAPATPAVQPRPSRPSTLHRHERPPMPEIDDELFTPQLLRSIAALDAPQDEFFLVVVQAEPGLLVAQPRVLTFPAVPGFDGLGISLAGAKPVRIMTVDPESPAELGGAIVGDCILQINGQPCLDLPHQRVVQLMADELNLMRTVTVNDTDDIEEIDMDIDLQLDDVDDTTTNTTHRGRGRSGGAPVDEQTQEWVKALPKRTDVTNLHTRAFEMQALASELLTNGEYARAERLLNQAMGVLTQLEEKQSQSRQQKQQQQQPQRQQQTVALALSARRVRADLASAPTSSPLRPTPHRTAPPPPTRPLHTRASTKRMSRMDSAKKQLLKMDSSSISSSTTSPSKPLSKTPSKGRTKGHAKGRTSSPPSAAFSTTAYTTTRGSSATTRGQATRAAARLLESPTMGIPFPGLVLLDSEQQQQSQQHEQQQHASPLRPRAVGVGLPSPRRRIVSLADVPLSPRKHTHAHAHGGDEQPQQRGQQQQQKVQKGHKGHDHSHNGNHHRPRHQRRMDVFRNAHPHVRTERALNKDAAPGGEMFRPIRTVPVSSFGGGHHHHHHHHHSRPSTVTPRPPATLRRGRPTTQTPTAPAGARVSSLEFVRRASSRFVVLLPGHHTGGTDTDVLEHDTTLHHNDGHGHGGHGGHGGDDGSRGDSGTSSGGSMHGAATADAGSGGGYGDVRKGAAALAAIHKPTAVLPKPTTHHHHQHHDNNNKSNRNNKSNSNADGSNNSSNHTTTTTTAAAAAAITLTPARGGVSRRASMRDELKQQQKRLDAWMAEDPGNIV</sequence>
<dbReference type="InterPro" id="IPR036034">
    <property type="entry name" value="PDZ_sf"/>
</dbReference>
<keyword evidence="2" id="KW-0472">Membrane</keyword>
<feature type="compositionally biased region" description="Low complexity" evidence="1">
    <location>
        <begin position="402"/>
        <end position="420"/>
    </location>
</feature>
<gene>
    <name evidence="4" type="ORF">PTSG_02611</name>
</gene>
<organism evidence="5">
    <name type="scientific">Salpingoeca rosetta (strain ATCC 50818 / BSB-021)</name>
    <dbReference type="NCBI Taxonomy" id="946362"/>
    <lineage>
        <taxon>Eukaryota</taxon>
        <taxon>Choanoflagellata</taxon>
        <taxon>Craspedida</taxon>
        <taxon>Salpingoecidae</taxon>
        <taxon>Salpingoeca</taxon>
    </lineage>
</organism>
<feature type="region of interest" description="Disordered" evidence="1">
    <location>
        <begin position="759"/>
        <end position="820"/>
    </location>
</feature>
<feature type="compositionally biased region" description="Low complexity" evidence="1">
    <location>
        <begin position="565"/>
        <end position="579"/>
    </location>
</feature>
<feature type="compositionally biased region" description="Low complexity" evidence="1">
    <location>
        <begin position="482"/>
        <end position="500"/>
    </location>
</feature>
<dbReference type="CDD" id="cd00136">
    <property type="entry name" value="PDZ_canonical"/>
    <property type="match status" value="1"/>
</dbReference>
<name>F2U2T2_SALR5</name>
<keyword evidence="2" id="KW-0812">Transmembrane</keyword>
<evidence type="ECO:0000256" key="2">
    <source>
        <dbReference type="SAM" id="Phobius"/>
    </source>
</evidence>
<feature type="region of interest" description="Disordered" evidence="1">
    <location>
        <begin position="141"/>
        <end position="182"/>
    </location>
</feature>
<feature type="compositionally biased region" description="Low complexity" evidence="1">
    <location>
        <begin position="513"/>
        <end position="541"/>
    </location>
</feature>
<dbReference type="GO" id="GO:0042594">
    <property type="term" value="P:response to starvation"/>
    <property type="evidence" value="ECO:0007669"/>
    <property type="project" value="TreeGrafter"/>
</dbReference>
<feature type="compositionally biased region" description="Basic residues" evidence="1">
    <location>
        <begin position="636"/>
        <end position="657"/>
    </location>
</feature>
<feature type="region of interest" description="Disordered" evidence="1">
    <location>
        <begin position="397"/>
        <end position="420"/>
    </location>
</feature>
<dbReference type="InterPro" id="IPR041489">
    <property type="entry name" value="PDZ_6"/>
</dbReference>
<feature type="compositionally biased region" description="Low complexity" evidence="1">
    <location>
        <begin position="101"/>
        <end position="110"/>
    </location>
</feature>
<feature type="region of interest" description="Disordered" evidence="1">
    <location>
        <begin position="843"/>
        <end position="882"/>
    </location>
</feature>
<feature type="compositionally biased region" description="Basic residues" evidence="1">
    <location>
        <begin position="458"/>
        <end position="467"/>
    </location>
</feature>
<dbReference type="STRING" id="946362.F2U2T2"/>
<feature type="compositionally biased region" description="Low complexity" evidence="1">
    <location>
        <begin position="622"/>
        <end position="635"/>
    </location>
</feature>
<dbReference type="InterPro" id="IPR001478">
    <property type="entry name" value="PDZ"/>
</dbReference>
<feature type="domain" description="PDZ" evidence="3">
    <location>
        <begin position="223"/>
        <end position="287"/>
    </location>
</feature>
<evidence type="ECO:0000313" key="5">
    <source>
        <dbReference type="Proteomes" id="UP000007799"/>
    </source>
</evidence>
<keyword evidence="2" id="KW-1133">Transmembrane helix</keyword>
<dbReference type="GO" id="GO:0000981">
    <property type="term" value="F:DNA-binding transcription factor activity, RNA polymerase II-specific"/>
    <property type="evidence" value="ECO:0007669"/>
    <property type="project" value="TreeGrafter"/>
</dbReference>
<feature type="compositionally biased region" description="Basic residues" evidence="1">
    <location>
        <begin position="501"/>
        <end position="511"/>
    </location>
</feature>
<evidence type="ECO:0000313" key="4">
    <source>
        <dbReference type="EMBL" id="EGD81926.1"/>
    </source>
</evidence>
<feature type="region of interest" description="Disordered" evidence="1">
    <location>
        <begin position="432"/>
        <end position="541"/>
    </location>
</feature>
<dbReference type="Proteomes" id="UP000007799">
    <property type="component" value="Unassembled WGS sequence"/>
</dbReference>
<keyword evidence="5" id="KW-1185">Reference proteome</keyword>
<feature type="compositionally biased region" description="Basic and acidic residues" evidence="1">
    <location>
        <begin position="770"/>
        <end position="784"/>
    </location>
</feature>
<dbReference type="GO" id="GO:0000987">
    <property type="term" value="F:cis-regulatory region sequence-specific DNA binding"/>
    <property type="evidence" value="ECO:0007669"/>
    <property type="project" value="TreeGrafter"/>
</dbReference>
<feature type="region of interest" description="Disordered" evidence="1">
    <location>
        <begin position="320"/>
        <end position="341"/>
    </location>
</feature>
<dbReference type="EMBL" id="GL832960">
    <property type="protein sequence ID" value="EGD81926.1"/>
    <property type="molecule type" value="Genomic_DNA"/>
</dbReference>
<feature type="compositionally biased region" description="Low complexity" evidence="1">
    <location>
        <begin position="728"/>
        <end position="740"/>
    </location>
</feature>
<dbReference type="GO" id="GO:0005634">
    <property type="term" value="C:nucleus"/>
    <property type="evidence" value="ECO:0007669"/>
    <property type="project" value="TreeGrafter"/>
</dbReference>
<feature type="region of interest" description="Disordered" evidence="1">
    <location>
        <begin position="895"/>
        <end position="931"/>
    </location>
</feature>
<accession>F2U2T2</accession>
<dbReference type="AlphaFoldDB" id="F2U2T2"/>
<feature type="region of interest" description="Disordered" evidence="1">
    <location>
        <begin position="101"/>
        <end position="122"/>
    </location>
</feature>
<dbReference type="InParanoid" id="F2U2T2"/>
<protein>
    <recommendedName>
        <fullName evidence="3">PDZ domain-containing protein</fullName>
    </recommendedName>
</protein>
<evidence type="ECO:0000256" key="1">
    <source>
        <dbReference type="SAM" id="MobiDB-lite"/>
    </source>
</evidence>
<dbReference type="PANTHER" id="PTHR14596">
    <property type="entry name" value="ZINC FINGER PROTEIN"/>
    <property type="match status" value="1"/>
</dbReference>
<feature type="region of interest" description="Disordered" evidence="1">
    <location>
        <begin position="610"/>
        <end position="741"/>
    </location>
</feature>
<dbReference type="Gene3D" id="2.30.42.10">
    <property type="match status" value="1"/>
</dbReference>
<feature type="compositionally biased region" description="Basic and acidic residues" evidence="1">
    <location>
        <begin position="658"/>
        <end position="676"/>
    </location>
</feature>
<dbReference type="SMART" id="SM00228">
    <property type="entry name" value="PDZ"/>
    <property type="match status" value="1"/>
</dbReference>
<dbReference type="SUPFAM" id="SSF50156">
    <property type="entry name" value="PDZ domain-like"/>
    <property type="match status" value="1"/>
</dbReference>